<evidence type="ECO:0000256" key="8">
    <source>
        <dbReference type="ARBA" id="ARBA00023002"/>
    </source>
</evidence>
<evidence type="ECO:0000256" key="5">
    <source>
        <dbReference type="ARBA" id="ARBA00022630"/>
    </source>
</evidence>
<keyword evidence="5 13" id="KW-0285">Flavoprotein</keyword>
<evidence type="ECO:0000256" key="10">
    <source>
        <dbReference type="ARBA" id="ARBA00037895"/>
    </source>
</evidence>
<feature type="domain" description="Acyl-CoA dehydrogenase/oxidase C-terminal" evidence="14">
    <location>
        <begin position="235"/>
        <end position="391"/>
    </location>
</feature>
<dbReference type="GO" id="GO:0005739">
    <property type="term" value="C:mitochondrion"/>
    <property type="evidence" value="ECO:0007669"/>
    <property type="project" value="TreeGrafter"/>
</dbReference>
<dbReference type="InterPro" id="IPR009100">
    <property type="entry name" value="AcylCoA_DH/oxidase_NM_dom_sf"/>
</dbReference>
<evidence type="ECO:0000256" key="11">
    <source>
        <dbReference type="ARBA" id="ARBA00039036"/>
    </source>
</evidence>
<evidence type="ECO:0000256" key="9">
    <source>
        <dbReference type="ARBA" id="ARBA00023098"/>
    </source>
</evidence>
<dbReference type="PROSITE" id="PS00073">
    <property type="entry name" value="ACYL_COA_DH_2"/>
    <property type="match status" value="1"/>
</dbReference>
<evidence type="ECO:0000259" key="14">
    <source>
        <dbReference type="Pfam" id="PF00441"/>
    </source>
</evidence>
<dbReference type="FunFam" id="2.40.110.10:FF:000001">
    <property type="entry name" value="Acyl-CoA dehydrogenase, mitochondrial"/>
    <property type="match status" value="1"/>
</dbReference>
<comment type="similarity">
    <text evidence="3 13">Belongs to the acyl-CoA dehydrogenase family.</text>
</comment>
<dbReference type="Gene3D" id="2.40.110.10">
    <property type="entry name" value="Butyryl-CoA Dehydrogenase, subunit A, domain 2"/>
    <property type="match status" value="1"/>
</dbReference>
<dbReference type="GO" id="GO:0050660">
    <property type="term" value="F:flavin adenine dinucleotide binding"/>
    <property type="evidence" value="ECO:0007669"/>
    <property type="project" value="InterPro"/>
</dbReference>
<keyword evidence="9" id="KW-0443">Lipid metabolism</keyword>
<feature type="domain" description="Acyl-CoA dehydrogenase/oxidase N-terminal" evidence="16">
    <location>
        <begin position="13"/>
        <end position="123"/>
    </location>
</feature>
<dbReference type="Proteomes" id="UP001157974">
    <property type="component" value="Unassembled WGS sequence"/>
</dbReference>
<organism evidence="17 18">
    <name type="scientific">Rhodosorus marinus</name>
    <dbReference type="NCBI Taxonomy" id="101924"/>
    <lineage>
        <taxon>Eukaryota</taxon>
        <taxon>Rhodophyta</taxon>
        <taxon>Stylonematophyceae</taxon>
        <taxon>Stylonematales</taxon>
        <taxon>Stylonemataceae</taxon>
        <taxon>Rhodosorus</taxon>
    </lineage>
</organism>
<evidence type="ECO:0000256" key="4">
    <source>
        <dbReference type="ARBA" id="ARBA00011881"/>
    </source>
</evidence>
<comment type="cofactor">
    <cofactor evidence="1 13">
        <name>FAD</name>
        <dbReference type="ChEBI" id="CHEBI:57692"/>
    </cofactor>
</comment>
<dbReference type="EC" id="1.3.8.5" evidence="11"/>
<dbReference type="Pfam" id="PF02771">
    <property type="entry name" value="Acyl-CoA_dh_N"/>
    <property type="match status" value="1"/>
</dbReference>
<evidence type="ECO:0000256" key="6">
    <source>
        <dbReference type="ARBA" id="ARBA00022827"/>
    </source>
</evidence>
<comment type="subunit">
    <text evidence="4">Homotetramer.</text>
</comment>
<dbReference type="EMBL" id="JAMWBK010000006">
    <property type="protein sequence ID" value="KAJ8904082.1"/>
    <property type="molecule type" value="Genomic_DNA"/>
</dbReference>
<name>A0AAV8US40_9RHOD</name>
<accession>A0AAV8US40</accession>
<evidence type="ECO:0000259" key="16">
    <source>
        <dbReference type="Pfam" id="PF02771"/>
    </source>
</evidence>
<dbReference type="GO" id="GO:0003853">
    <property type="term" value="F:short-chain 2-methyl fatty acyl-CoA dehydrogenase activity"/>
    <property type="evidence" value="ECO:0007669"/>
    <property type="project" value="UniProtKB-EC"/>
</dbReference>
<comment type="catalytic activity">
    <reaction evidence="12">
        <text>2-methylbutanoyl-CoA + oxidized [electron-transfer flavoprotein] + H(+) = (2E)-2-methylbut-2-enoyl-CoA + reduced [electron-transfer flavoprotein]</text>
        <dbReference type="Rhea" id="RHEA:43780"/>
        <dbReference type="Rhea" id="RHEA-COMP:10685"/>
        <dbReference type="Rhea" id="RHEA-COMP:10686"/>
        <dbReference type="ChEBI" id="CHEBI:15378"/>
        <dbReference type="ChEBI" id="CHEBI:57336"/>
        <dbReference type="ChEBI" id="CHEBI:57337"/>
        <dbReference type="ChEBI" id="CHEBI:57692"/>
        <dbReference type="ChEBI" id="CHEBI:58307"/>
        <dbReference type="EC" id="1.3.8.5"/>
    </reaction>
    <physiologicalReaction direction="left-to-right" evidence="12">
        <dbReference type="Rhea" id="RHEA:43781"/>
    </physiologicalReaction>
</comment>
<keyword evidence="7" id="KW-0276">Fatty acid metabolism</keyword>
<comment type="pathway">
    <text evidence="2">Lipid metabolism; mitochondrial fatty acid beta-oxidation.</text>
</comment>
<sequence>MSESVRPAATEWSDDEVMLRDMVKRFAAKEVAPLVSKMDKEGKMDGSMLKQLFEAGFMGVEVEDKYGGGEMSFTQTCIVVEELSKVDASVSLVVDIHNTLNNRVVERWGTDSQKSKWLSQMATTSLSSFCLSEASSGSDAFALKTTAKQQGDHYVLNGSKMWISNAAEADVFILFATVDESLRHKGITAFILDAKQPGVHVGKKEDKLGIRASSTCEVRFDDVKVAKDAVLGSPGEGYRIAIQALNEGRIGAEAGMFLSMRDSQLLCSSFFSFSDQASDSLCLHGEQFGKPISEFQGLQFQVAEVCAELEAAKVLVYNAARLKDSGAPFVKEAAIAKLISSKTSEKVASKCVEWMGGVGFTTDYAVEKYFRDSKIGQIYEGTTNIHLQTIWKLIEKEYA</sequence>
<dbReference type="InterPro" id="IPR006089">
    <property type="entry name" value="Acyl-CoA_DH_CS"/>
</dbReference>
<dbReference type="PANTHER" id="PTHR43884">
    <property type="entry name" value="ACYL-COA DEHYDROGENASE"/>
    <property type="match status" value="1"/>
</dbReference>
<evidence type="ECO:0000259" key="15">
    <source>
        <dbReference type="Pfam" id="PF02770"/>
    </source>
</evidence>
<dbReference type="PIRSF" id="PIRSF016578">
    <property type="entry name" value="HsaA"/>
    <property type="match status" value="1"/>
</dbReference>
<evidence type="ECO:0000256" key="3">
    <source>
        <dbReference type="ARBA" id="ARBA00009347"/>
    </source>
</evidence>
<dbReference type="PROSITE" id="PS00072">
    <property type="entry name" value="ACYL_COA_DH_1"/>
    <property type="match status" value="1"/>
</dbReference>
<proteinExistence type="inferred from homology"/>
<dbReference type="FunFam" id="1.10.540.10:FF:000012">
    <property type="entry name" value="Acyl-CoA dehydrogenase short/branched chain"/>
    <property type="match status" value="1"/>
</dbReference>
<dbReference type="AlphaFoldDB" id="A0AAV8US40"/>
<dbReference type="InterPro" id="IPR009075">
    <property type="entry name" value="AcylCo_DH/oxidase_C"/>
</dbReference>
<evidence type="ECO:0000313" key="17">
    <source>
        <dbReference type="EMBL" id="KAJ8904082.1"/>
    </source>
</evidence>
<evidence type="ECO:0000313" key="18">
    <source>
        <dbReference type="Proteomes" id="UP001157974"/>
    </source>
</evidence>
<comment type="pathway">
    <text evidence="10">Amino-acid degradation; L-isoleucine degradation.</text>
</comment>
<evidence type="ECO:0000256" key="12">
    <source>
        <dbReference type="ARBA" id="ARBA00048235"/>
    </source>
</evidence>
<dbReference type="SUPFAM" id="SSF47203">
    <property type="entry name" value="Acyl-CoA dehydrogenase C-terminal domain-like"/>
    <property type="match status" value="1"/>
</dbReference>
<protein>
    <recommendedName>
        <fullName evidence="11">short-chain 2-methylacyl-CoA dehydrogenase</fullName>
        <ecNumber evidence="11">1.3.8.5</ecNumber>
    </recommendedName>
</protein>
<evidence type="ECO:0000256" key="13">
    <source>
        <dbReference type="RuleBase" id="RU362125"/>
    </source>
</evidence>
<evidence type="ECO:0000256" key="1">
    <source>
        <dbReference type="ARBA" id="ARBA00001974"/>
    </source>
</evidence>
<dbReference type="InterPro" id="IPR013786">
    <property type="entry name" value="AcylCoA_DH/ox_N"/>
</dbReference>
<dbReference type="Pfam" id="PF00441">
    <property type="entry name" value="Acyl-CoA_dh_1"/>
    <property type="match status" value="1"/>
</dbReference>
<dbReference type="Gene3D" id="1.10.540.10">
    <property type="entry name" value="Acyl-CoA dehydrogenase/oxidase, N-terminal domain"/>
    <property type="match status" value="1"/>
</dbReference>
<feature type="domain" description="Acyl-CoA oxidase/dehydrogenase middle" evidence="15">
    <location>
        <begin position="128"/>
        <end position="223"/>
    </location>
</feature>
<dbReference type="InterPro" id="IPR046373">
    <property type="entry name" value="Acyl-CoA_Oxase/DH_mid-dom_sf"/>
</dbReference>
<keyword evidence="8 13" id="KW-0560">Oxidoreductase</keyword>
<evidence type="ECO:0000256" key="2">
    <source>
        <dbReference type="ARBA" id="ARBA00005198"/>
    </source>
</evidence>
<dbReference type="InterPro" id="IPR006091">
    <property type="entry name" value="Acyl-CoA_Oxase/DH_mid-dom"/>
</dbReference>
<dbReference type="InterPro" id="IPR037069">
    <property type="entry name" value="AcylCoA_DH/ox_N_sf"/>
</dbReference>
<dbReference type="InterPro" id="IPR036250">
    <property type="entry name" value="AcylCo_DH-like_C"/>
</dbReference>
<dbReference type="GO" id="GO:0006631">
    <property type="term" value="P:fatty acid metabolic process"/>
    <property type="evidence" value="ECO:0007669"/>
    <property type="project" value="UniProtKB-KW"/>
</dbReference>
<dbReference type="Gene3D" id="1.20.140.10">
    <property type="entry name" value="Butyryl-CoA Dehydrogenase, subunit A, domain 3"/>
    <property type="match status" value="1"/>
</dbReference>
<evidence type="ECO:0000256" key="7">
    <source>
        <dbReference type="ARBA" id="ARBA00022832"/>
    </source>
</evidence>
<keyword evidence="18" id="KW-1185">Reference proteome</keyword>
<dbReference type="FunFam" id="1.20.140.10:FF:000004">
    <property type="entry name" value="Acyl-CoA dehydrogenase FadE25"/>
    <property type="match status" value="1"/>
</dbReference>
<dbReference type="PANTHER" id="PTHR43884:SF1">
    <property type="entry name" value="SHORT_BRANCHED CHAIN SPECIFIC ACYL-COA DEHYDROGENASE, MITOCHONDRIAL"/>
    <property type="match status" value="1"/>
</dbReference>
<dbReference type="SUPFAM" id="SSF56645">
    <property type="entry name" value="Acyl-CoA dehydrogenase NM domain-like"/>
    <property type="match status" value="1"/>
</dbReference>
<comment type="caution">
    <text evidence="17">The sequence shown here is derived from an EMBL/GenBank/DDBJ whole genome shotgun (WGS) entry which is preliminary data.</text>
</comment>
<dbReference type="Pfam" id="PF02770">
    <property type="entry name" value="Acyl-CoA_dh_M"/>
    <property type="match status" value="1"/>
</dbReference>
<reference evidence="17 18" key="1">
    <citation type="journal article" date="2023" name="Nat. Commun.">
        <title>Origin of minicircular mitochondrial genomes in red algae.</title>
        <authorList>
            <person name="Lee Y."/>
            <person name="Cho C.H."/>
            <person name="Lee Y.M."/>
            <person name="Park S.I."/>
            <person name="Yang J.H."/>
            <person name="West J.A."/>
            <person name="Bhattacharya D."/>
            <person name="Yoon H.S."/>
        </authorList>
    </citation>
    <scope>NUCLEOTIDE SEQUENCE [LARGE SCALE GENOMIC DNA]</scope>
    <source>
        <strain evidence="17 18">CCMP1338</strain>
        <tissue evidence="17">Whole cell</tissue>
    </source>
</reference>
<gene>
    <name evidence="17" type="ORF">NDN08_000611</name>
</gene>
<keyword evidence="6 13" id="KW-0274">FAD</keyword>